<dbReference type="EMBL" id="CP003382">
    <property type="protein sequence ID" value="AFZ66718.1"/>
    <property type="molecule type" value="Genomic_DNA"/>
</dbReference>
<dbReference type="HOGENOM" id="CLU_1583794_0_0_0"/>
<dbReference type="Proteomes" id="UP000010467">
    <property type="component" value="Chromosome"/>
</dbReference>
<evidence type="ECO:0000313" key="2">
    <source>
        <dbReference type="EMBL" id="AFZ66718.1"/>
    </source>
</evidence>
<accession>K9ZYJ2</accession>
<organism evidence="2 3">
    <name type="scientific">Deinococcus peraridilitoris (strain DSM 19664 / LMG 22246 / CIP 109416 / KR-200)</name>
    <dbReference type="NCBI Taxonomy" id="937777"/>
    <lineage>
        <taxon>Bacteria</taxon>
        <taxon>Thermotogati</taxon>
        <taxon>Deinococcota</taxon>
        <taxon>Deinococci</taxon>
        <taxon>Deinococcales</taxon>
        <taxon>Deinococcaceae</taxon>
        <taxon>Deinococcus</taxon>
    </lineage>
</organism>
<name>K9ZYJ2_DEIPD</name>
<dbReference type="KEGG" id="dpd:Deipe_1160"/>
<proteinExistence type="predicted"/>
<protein>
    <submittedName>
        <fullName evidence="2">Uncharacterized protein</fullName>
    </submittedName>
</protein>
<reference evidence="3" key="1">
    <citation type="submission" date="2012-03" db="EMBL/GenBank/DDBJ databases">
        <title>Complete sequence of chromosome of Deinococcus peraridilitoris DSM 19664.</title>
        <authorList>
            <person name="Lucas S."/>
            <person name="Copeland A."/>
            <person name="Lapidus A."/>
            <person name="Glavina del Rio T."/>
            <person name="Dalin E."/>
            <person name="Tice H."/>
            <person name="Bruce D."/>
            <person name="Goodwin L."/>
            <person name="Pitluck S."/>
            <person name="Peters L."/>
            <person name="Mikhailova N."/>
            <person name="Lu M."/>
            <person name="Kyrpides N."/>
            <person name="Mavromatis K."/>
            <person name="Ivanova N."/>
            <person name="Brettin T."/>
            <person name="Detter J.C."/>
            <person name="Han C."/>
            <person name="Larimer F."/>
            <person name="Land M."/>
            <person name="Hauser L."/>
            <person name="Markowitz V."/>
            <person name="Cheng J.-F."/>
            <person name="Hugenholtz P."/>
            <person name="Woyke T."/>
            <person name="Wu D."/>
            <person name="Pukall R."/>
            <person name="Steenblock K."/>
            <person name="Brambilla E."/>
            <person name="Klenk H.-P."/>
            <person name="Eisen J.A."/>
        </authorList>
    </citation>
    <scope>NUCLEOTIDE SEQUENCE [LARGE SCALE GENOMIC DNA]</scope>
    <source>
        <strain evidence="3">DSM 19664 / LMG 22246 / CIP 109416 / KR-200</strain>
    </source>
</reference>
<dbReference type="AlphaFoldDB" id="K9ZYJ2"/>
<evidence type="ECO:0000256" key="1">
    <source>
        <dbReference type="SAM" id="MobiDB-lite"/>
    </source>
</evidence>
<feature type="region of interest" description="Disordered" evidence="1">
    <location>
        <begin position="1"/>
        <end position="25"/>
    </location>
</feature>
<keyword evidence="3" id="KW-1185">Reference proteome</keyword>
<sequence>MSDASSSVTVQGQVQKDPQGNITGTKYTIGPAGTVSFVFNARPGSQAAYILGYEIIRDVVDGVNMATTPPRRETGMNTYVASGYACARVSGGTQSCDLNLDKDSTMANGAPTGALNINFAGGLAQVAIDKKGSVSRSTDLRFFGISATNQPFSFDVTGINSRAIYSEQ</sequence>
<gene>
    <name evidence="2" type="ordered locus">Deipe_1160</name>
</gene>
<evidence type="ECO:0000313" key="3">
    <source>
        <dbReference type="Proteomes" id="UP000010467"/>
    </source>
</evidence>